<keyword evidence="3" id="KW-0560">Oxidoreductase</keyword>
<evidence type="ECO:0000259" key="2">
    <source>
        <dbReference type="Pfam" id="PF07995"/>
    </source>
</evidence>
<feature type="signal peptide" evidence="1">
    <location>
        <begin position="1"/>
        <end position="24"/>
    </location>
</feature>
<feature type="domain" description="Glucose/Sorbosone dehydrogenase" evidence="2">
    <location>
        <begin position="47"/>
        <end position="341"/>
    </location>
</feature>
<proteinExistence type="predicted"/>
<dbReference type="InterPro" id="IPR011042">
    <property type="entry name" value="6-blade_b-propeller_TolB-like"/>
</dbReference>
<reference evidence="3 4" key="1">
    <citation type="journal article" date="2024" name="Front. Microbiol.">
        <title>Novel thermophilic genera Geochorda gen. nov. and Carboxydochorda gen. nov. from the deep terrestrial subsurface reveal the ecophysiological diversity in the class Limnochordia.</title>
        <authorList>
            <person name="Karnachuk O.V."/>
            <person name="Lukina A.P."/>
            <person name="Avakyan M.R."/>
            <person name="Kadnikov V.V."/>
            <person name="Begmatov S."/>
            <person name="Beletsky A.V."/>
            <person name="Vlasova K.G."/>
            <person name="Novikov A.A."/>
            <person name="Shcherbakova V.A."/>
            <person name="Mardanov A.V."/>
            <person name="Ravin N.V."/>
        </authorList>
    </citation>
    <scope>NUCLEOTIDE SEQUENCE [LARGE SCALE GENOMIC DNA]</scope>
    <source>
        <strain evidence="3 4">L945</strain>
    </source>
</reference>
<protein>
    <submittedName>
        <fullName evidence="3">PQQ-dependent sugar dehydrogenase</fullName>
        <ecNumber evidence="3">1.1.5.-</ecNumber>
    </submittedName>
</protein>
<dbReference type="Pfam" id="PF07995">
    <property type="entry name" value="GSDH"/>
    <property type="match status" value="1"/>
</dbReference>
<dbReference type="PANTHER" id="PTHR19328:SF13">
    <property type="entry name" value="HIPL1 PROTEIN"/>
    <property type="match status" value="1"/>
</dbReference>
<evidence type="ECO:0000313" key="4">
    <source>
        <dbReference type="Proteomes" id="UP001332192"/>
    </source>
</evidence>
<dbReference type="InterPro" id="IPR012938">
    <property type="entry name" value="Glc/Sorbosone_DH"/>
</dbReference>
<organism evidence="3 4">
    <name type="scientific">Carboxydichorda subterranea</name>
    <dbReference type="NCBI Taxonomy" id="3109565"/>
    <lineage>
        <taxon>Bacteria</taxon>
        <taxon>Bacillati</taxon>
        <taxon>Bacillota</taxon>
        <taxon>Limnochordia</taxon>
        <taxon>Limnochordales</taxon>
        <taxon>Geochordaceae</taxon>
        <taxon>Carboxydichorda</taxon>
    </lineage>
</organism>
<dbReference type="PANTHER" id="PTHR19328">
    <property type="entry name" value="HEDGEHOG-INTERACTING PROTEIN"/>
    <property type="match status" value="1"/>
</dbReference>
<feature type="chain" id="PRO_5045269863" evidence="1">
    <location>
        <begin position="25"/>
        <end position="357"/>
    </location>
</feature>
<evidence type="ECO:0000313" key="3">
    <source>
        <dbReference type="EMBL" id="WRP16872.1"/>
    </source>
</evidence>
<dbReference type="Proteomes" id="UP001332192">
    <property type="component" value="Chromosome"/>
</dbReference>
<sequence length="357" mass="38717">MERTARGYGVAVFLAVASAVLAQAAWSRAAPAGSVRQAEVTPVMSGLDTVWDLVWGPDRRLYLTERPGRIRVWDGKAVQTLARLPVWEQGEAGLMGLALDPGFPRIPYVYVCYTRRDGEIANRVERLRLEGDRLASDRVLLDGMAAATIHDGCRLRFDRAGELLVTMGDAAVPGRAQDPSSLNGKVLRIRADGAVPSDNPFPGSPVYTLGHRNPQGLALRPGTGEIYLSEHGPDTDDEINRLVPGANYGWPEIRGTREARGFEPALWAWTPTIAPAAIAFSDSRTLFLATLKEGRLHRLQLDADGRIVSDRVVLEGYGRLRALTVGPDGCLYVGTSNRDGRGSAGPDDDRVLKVCGL</sequence>
<dbReference type="InterPro" id="IPR011041">
    <property type="entry name" value="Quinoprot_gluc/sorb_DH_b-prop"/>
</dbReference>
<accession>A0ABZ1BVQ8</accession>
<dbReference type="RefSeq" id="WP_324716144.1">
    <property type="nucleotide sequence ID" value="NZ_CP141615.1"/>
</dbReference>
<name>A0ABZ1BVQ8_9FIRM</name>
<dbReference type="EMBL" id="CP141615">
    <property type="protein sequence ID" value="WRP16872.1"/>
    <property type="molecule type" value="Genomic_DNA"/>
</dbReference>
<dbReference type="EC" id="1.1.5.-" evidence="3"/>
<dbReference type="Gene3D" id="2.120.10.30">
    <property type="entry name" value="TolB, C-terminal domain"/>
    <property type="match status" value="1"/>
</dbReference>
<dbReference type="SUPFAM" id="SSF50952">
    <property type="entry name" value="Soluble quinoprotein glucose dehydrogenase"/>
    <property type="match status" value="1"/>
</dbReference>
<gene>
    <name evidence="3" type="ORF">U7230_12380</name>
</gene>
<dbReference type="GO" id="GO:0016491">
    <property type="term" value="F:oxidoreductase activity"/>
    <property type="evidence" value="ECO:0007669"/>
    <property type="project" value="UniProtKB-KW"/>
</dbReference>
<evidence type="ECO:0000256" key="1">
    <source>
        <dbReference type="SAM" id="SignalP"/>
    </source>
</evidence>
<keyword evidence="1" id="KW-0732">Signal</keyword>
<keyword evidence="4" id="KW-1185">Reference proteome</keyword>